<dbReference type="AlphaFoldDB" id="A0A2A4G6T2"/>
<reference evidence="5 6" key="1">
    <citation type="submission" date="2017-04" db="EMBL/GenBank/DDBJ databases">
        <title>A new member of the family Flavobacteriaceae isolated from ascidians.</title>
        <authorList>
            <person name="Chen L."/>
        </authorList>
    </citation>
    <scope>NUCLEOTIDE SEQUENCE [LARGE SCALE GENOMIC DNA]</scope>
    <source>
        <strain evidence="5 6">HQA918</strain>
    </source>
</reference>
<evidence type="ECO:0000256" key="3">
    <source>
        <dbReference type="ARBA" id="ARBA00023163"/>
    </source>
</evidence>
<keyword evidence="1" id="KW-0805">Transcription regulation</keyword>
<dbReference type="EMBL" id="NBWU01000003">
    <property type="protein sequence ID" value="PCE64357.1"/>
    <property type="molecule type" value="Genomic_DNA"/>
</dbReference>
<dbReference type="SMART" id="SM00342">
    <property type="entry name" value="HTH_ARAC"/>
    <property type="match status" value="1"/>
</dbReference>
<accession>A0A2A4G6T2</accession>
<evidence type="ECO:0000259" key="4">
    <source>
        <dbReference type="PROSITE" id="PS01124"/>
    </source>
</evidence>
<keyword evidence="2" id="KW-0238">DNA-binding</keyword>
<sequence>MTKILYVKNMVCNRCIKVVGDELVRLKIAFDKVNLGSIHFKEEVTDLTITKIGKVLSKEGFELLKNKDKHIISQIKALLIQRIHQEGKRSQQSTSSILTAAMGMDYSYLSKLFSEVEGRTIEKYMIHLKIERVKELLRYGELSLSQISYDLDYSSPQHLSRQFKQVTGLTPTQFKTQGKRKNIDTI</sequence>
<dbReference type="SUPFAM" id="SSF46689">
    <property type="entry name" value="Homeodomain-like"/>
    <property type="match status" value="1"/>
</dbReference>
<gene>
    <name evidence="5" type="ORF">B7P33_08660</name>
</gene>
<evidence type="ECO:0000256" key="2">
    <source>
        <dbReference type="ARBA" id="ARBA00023125"/>
    </source>
</evidence>
<feature type="domain" description="HTH araC/xylS-type" evidence="4">
    <location>
        <begin position="73"/>
        <end position="177"/>
    </location>
</feature>
<keyword evidence="3" id="KW-0804">Transcription</keyword>
<dbReference type="InterPro" id="IPR018060">
    <property type="entry name" value="HTH_AraC"/>
</dbReference>
<dbReference type="RefSeq" id="WP_097440480.1">
    <property type="nucleotide sequence ID" value="NZ_KZ300476.1"/>
</dbReference>
<dbReference type="GO" id="GO:0043565">
    <property type="term" value="F:sequence-specific DNA binding"/>
    <property type="evidence" value="ECO:0007669"/>
    <property type="project" value="InterPro"/>
</dbReference>
<dbReference type="Pfam" id="PF12833">
    <property type="entry name" value="HTH_18"/>
    <property type="match status" value="1"/>
</dbReference>
<comment type="caution">
    <text evidence="5">The sequence shown here is derived from an EMBL/GenBank/DDBJ whole genome shotgun (WGS) entry which is preliminary data.</text>
</comment>
<evidence type="ECO:0000313" key="5">
    <source>
        <dbReference type="EMBL" id="PCE64357.1"/>
    </source>
</evidence>
<name>A0A2A4G6T2_9FLAO</name>
<dbReference type="PANTHER" id="PTHR43280">
    <property type="entry name" value="ARAC-FAMILY TRANSCRIPTIONAL REGULATOR"/>
    <property type="match status" value="1"/>
</dbReference>
<protein>
    <recommendedName>
        <fullName evidence="4">HTH araC/xylS-type domain-containing protein</fullName>
    </recommendedName>
</protein>
<keyword evidence="6" id="KW-1185">Reference proteome</keyword>
<dbReference type="InterPro" id="IPR009057">
    <property type="entry name" value="Homeodomain-like_sf"/>
</dbReference>
<evidence type="ECO:0000313" key="6">
    <source>
        <dbReference type="Proteomes" id="UP000219559"/>
    </source>
</evidence>
<organism evidence="5 6">
    <name type="scientific">Sediminicola luteus</name>
    <dbReference type="NCBI Taxonomy" id="319238"/>
    <lineage>
        <taxon>Bacteria</taxon>
        <taxon>Pseudomonadati</taxon>
        <taxon>Bacteroidota</taxon>
        <taxon>Flavobacteriia</taxon>
        <taxon>Flavobacteriales</taxon>
        <taxon>Flavobacteriaceae</taxon>
        <taxon>Sediminicola</taxon>
    </lineage>
</organism>
<dbReference type="GO" id="GO:0003700">
    <property type="term" value="F:DNA-binding transcription factor activity"/>
    <property type="evidence" value="ECO:0007669"/>
    <property type="project" value="InterPro"/>
</dbReference>
<evidence type="ECO:0000256" key="1">
    <source>
        <dbReference type="ARBA" id="ARBA00023015"/>
    </source>
</evidence>
<dbReference type="PANTHER" id="PTHR43280:SF2">
    <property type="entry name" value="HTH-TYPE TRANSCRIPTIONAL REGULATOR EXSA"/>
    <property type="match status" value="1"/>
</dbReference>
<dbReference type="OrthoDB" id="952277at2"/>
<proteinExistence type="predicted"/>
<dbReference type="Gene3D" id="1.10.10.60">
    <property type="entry name" value="Homeodomain-like"/>
    <property type="match status" value="1"/>
</dbReference>
<dbReference type="Proteomes" id="UP000219559">
    <property type="component" value="Unassembled WGS sequence"/>
</dbReference>
<dbReference type="PROSITE" id="PS01124">
    <property type="entry name" value="HTH_ARAC_FAMILY_2"/>
    <property type="match status" value="1"/>
</dbReference>